<dbReference type="AlphaFoldDB" id="A0A2P6QYE0"/>
<dbReference type="Proteomes" id="UP000238479">
    <property type="component" value="Chromosome 4"/>
</dbReference>
<evidence type="ECO:0000313" key="2">
    <source>
        <dbReference type="Proteomes" id="UP000238479"/>
    </source>
</evidence>
<comment type="caution">
    <text evidence="1">The sequence shown here is derived from an EMBL/GenBank/DDBJ whole genome shotgun (WGS) entry which is preliminary data.</text>
</comment>
<name>A0A2P6QYE0_ROSCH</name>
<dbReference type="EMBL" id="PDCK01000042">
    <property type="protein sequence ID" value="PRQ39208.1"/>
    <property type="molecule type" value="Genomic_DNA"/>
</dbReference>
<keyword evidence="2" id="KW-1185">Reference proteome</keyword>
<accession>A0A2P6QYE0</accession>
<dbReference type="Gramene" id="PRQ39208">
    <property type="protein sequence ID" value="PRQ39208"/>
    <property type="gene ID" value="RchiOBHm_Chr4g0422601"/>
</dbReference>
<reference evidence="1 2" key="1">
    <citation type="journal article" date="2018" name="Nat. Genet.">
        <title>The Rosa genome provides new insights in the design of modern roses.</title>
        <authorList>
            <person name="Bendahmane M."/>
        </authorList>
    </citation>
    <scope>NUCLEOTIDE SEQUENCE [LARGE SCALE GENOMIC DNA]</scope>
    <source>
        <strain evidence="2">cv. Old Blush</strain>
    </source>
</reference>
<gene>
    <name evidence="1" type="ORF">RchiOBHm_Chr4g0422601</name>
</gene>
<evidence type="ECO:0000313" key="1">
    <source>
        <dbReference type="EMBL" id="PRQ39208.1"/>
    </source>
</evidence>
<proteinExistence type="predicted"/>
<dbReference type="STRING" id="74649.A0A2P6QYE0"/>
<protein>
    <submittedName>
        <fullName evidence="1">Uncharacterized protein</fullName>
    </submittedName>
</protein>
<organism evidence="1 2">
    <name type="scientific">Rosa chinensis</name>
    <name type="common">China rose</name>
    <dbReference type="NCBI Taxonomy" id="74649"/>
    <lineage>
        <taxon>Eukaryota</taxon>
        <taxon>Viridiplantae</taxon>
        <taxon>Streptophyta</taxon>
        <taxon>Embryophyta</taxon>
        <taxon>Tracheophyta</taxon>
        <taxon>Spermatophyta</taxon>
        <taxon>Magnoliopsida</taxon>
        <taxon>eudicotyledons</taxon>
        <taxon>Gunneridae</taxon>
        <taxon>Pentapetalae</taxon>
        <taxon>rosids</taxon>
        <taxon>fabids</taxon>
        <taxon>Rosales</taxon>
        <taxon>Rosaceae</taxon>
        <taxon>Rosoideae</taxon>
        <taxon>Rosoideae incertae sedis</taxon>
        <taxon>Rosa</taxon>
    </lineage>
</organism>
<sequence>MLAGYIYIVDESGVALVLIGHGSIDQGASCKSWTPGKSNILYIHKDKEAGDDPDIKGILKACCGV</sequence>